<dbReference type="Proteomes" id="UP000308600">
    <property type="component" value="Unassembled WGS sequence"/>
</dbReference>
<evidence type="ECO:0000313" key="2">
    <source>
        <dbReference type="Proteomes" id="UP000308600"/>
    </source>
</evidence>
<protein>
    <submittedName>
        <fullName evidence="1">Uncharacterized protein</fullName>
    </submittedName>
</protein>
<accession>A0ACD3AMU5</accession>
<keyword evidence="2" id="KW-1185">Reference proteome</keyword>
<gene>
    <name evidence="1" type="ORF">BDN72DRAFT_899247</name>
</gene>
<dbReference type="EMBL" id="ML208385">
    <property type="protein sequence ID" value="TFK67090.1"/>
    <property type="molecule type" value="Genomic_DNA"/>
</dbReference>
<sequence length="127" mass="14359">MRKSSGSEAEDLDEVWNYIMGFGPLILFVVALDKYDKKVDEKLTPNVQRRPVILLLNKFDLFKEKVEAGIPLSNCFPAYTSGTDVSKACKHIIQQFISRNQNELTVFTHIMQLHNSSHTLSLAGMSV</sequence>
<evidence type="ECO:0000313" key="1">
    <source>
        <dbReference type="EMBL" id="TFK67090.1"/>
    </source>
</evidence>
<reference evidence="1 2" key="1">
    <citation type="journal article" date="2019" name="Nat. Ecol. Evol.">
        <title>Megaphylogeny resolves global patterns of mushroom evolution.</title>
        <authorList>
            <person name="Varga T."/>
            <person name="Krizsan K."/>
            <person name="Foldi C."/>
            <person name="Dima B."/>
            <person name="Sanchez-Garcia M."/>
            <person name="Sanchez-Ramirez S."/>
            <person name="Szollosi G.J."/>
            <person name="Szarkandi J.G."/>
            <person name="Papp V."/>
            <person name="Albert L."/>
            <person name="Andreopoulos W."/>
            <person name="Angelini C."/>
            <person name="Antonin V."/>
            <person name="Barry K.W."/>
            <person name="Bougher N.L."/>
            <person name="Buchanan P."/>
            <person name="Buyck B."/>
            <person name="Bense V."/>
            <person name="Catcheside P."/>
            <person name="Chovatia M."/>
            <person name="Cooper J."/>
            <person name="Damon W."/>
            <person name="Desjardin D."/>
            <person name="Finy P."/>
            <person name="Geml J."/>
            <person name="Haridas S."/>
            <person name="Hughes K."/>
            <person name="Justo A."/>
            <person name="Karasinski D."/>
            <person name="Kautmanova I."/>
            <person name="Kiss B."/>
            <person name="Kocsube S."/>
            <person name="Kotiranta H."/>
            <person name="LaButti K.M."/>
            <person name="Lechner B.E."/>
            <person name="Liimatainen K."/>
            <person name="Lipzen A."/>
            <person name="Lukacs Z."/>
            <person name="Mihaltcheva S."/>
            <person name="Morgado L.N."/>
            <person name="Niskanen T."/>
            <person name="Noordeloos M.E."/>
            <person name="Ohm R.A."/>
            <person name="Ortiz-Santana B."/>
            <person name="Ovrebo C."/>
            <person name="Racz N."/>
            <person name="Riley R."/>
            <person name="Savchenko A."/>
            <person name="Shiryaev A."/>
            <person name="Soop K."/>
            <person name="Spirin V."/>
            <person name="Szebenyi C."/>
            <person name="Tomsovsky M."/>
            <person name="Tulloss R.E."/>
            <person name="Uehling J."/>
            <person name="Grigoriev I.V."/>
            <person name="Vagvolgyi C."/>
            <person name="Papp T."/>
            <person name="Martin F.M."/>
            <person name="Miettinen O."/>
            <person name="Hibbett D.S."/>
            <person name="Nagy L.G."/>
        </authorList>
    </citation>
    <scope>NUCLEOTIDE SEQUENCE [LARGE SCALE GENOMIC DNA]</scope>
    <source>
        <strain evidence="1 2">NL-1719</strain>
    </source>
</reference>
<proteinExistence type="predicted"/>
<name>A0ACD3AMU5_9AGAR</name>
<organism evidence="1 2">
    <name type="scientific">Pluteus cervinus</name>
    <dbReference type="NCBI Taxonomy" id="181527"/>
    <lineage>
        <taxon>Eukaryota</taxon>
        <taxon>Fungi</taxon>
        <taxon>Dikarya</taxon>
        <taxon>Basidiomycota</taxon>
        <taxon>Agaricomycotina</taxon>
        <taxon>Agaricomycetes</taxon>
        <taxon>Agaricomycetidae</taxon>
        <taxon>Agaricales</taxon>
        <taxon>Pluteineae</taxon>
        <taxon>Pluteaceae</taxon>
        <taxon>Pluteus</taxon>
    </lineage>
</organism>